<dbReference type="GO" id="GO:0046872">
    <property type="term" value="F:metal ion binding"/>
    <property type="evidence" value="ECO:0007669"/>
    <property type="project" value="UniProtKB-KW"/>
</dbReference>
<dbReference type="GO" id="GO:0052618">
    <property type="term" value="F:coenzyme F420-0:L-glutamate ligase activity"/>
    <property type="evidence" value="ECO:0007669"/>
    <property type="project" value="TreeGrafter"/>
</dbReference>
<keyword evidence="8" id="KW-0464">Manganese</keyword>
<dbReference type="Gene3D" id="3.40.109.10">
    <property type="entry name" value="NADH Oxidase"/>
    <property type="match status" value="1"/>
</dbReference>
<dbReference type="EMBL" id="QEKW01000001">
    <property type="protein sequence ID" value="PVZ14910.1"/>
    <property type="molecule type" value="Genomic_DNA"/>
</dbReference>
<proteinExistence type="inferred from homology"/>
<accession>A0A2U1FS72</accession>
<keyword evidence="3" id="KW-0547">Nucleotide-binding</keyword>
<dbReference type="GO" id="GO:0016491">
    <property type="term" value="F:oxidoreductase activity"/>
    <property type="evidence" value="ECO:0007669"/>
    <property type="project" value="UniProtKB-KW"/>
</dbReference>
<feature type="domain" description="Coenzyme F420:L-glutamate ligase-like" evidence="12">
    <location>
        <begin position="43"/>
        <end position="243"/>
    </location>
</feature>
<dbReference type="GO" id="GO:0005525">
    <property type="term" value="F:GTP binding"/>
    <property type="evidence" value="ECO:0007669"/>
    <property type="project" value="UniProtKB-KW"/>
</dbReference>
<evidence type="ECO:0000256" key="10">
    <source>
        <dbReference type="SAM" id="MobiDB-lite"/>
    </source>
</evidence>
<dbReference type="Gene3D" id="3.90.1660.10">
    <property type="entry name" value="CofE-like domain"/>
    <property type="match status" value="1"/>
</dbReference>
<dbReference type="InterPro" id="IPR029479">
    <property type="entry name" value="Nitroreductase"/>
</dbReference>
<evidence type="ECO:0000256" key="5">
    <source>
        <dbReference type="ARBA" id="ARBA00022958"/>
    </source>
</evidence>
<evidence type="ECO:0000256" key="6">
    <source>
        <dbReference type="ARBA" id="ARBA00023002"/>
    </source>
</evidence>
<dbReference type="OrthoDB" id="9788295at2"/>
<keyword evidence="14" id="KW-1185">Reference proteome</keyword>
<keyword evidence="9" id="KW-0511">Multifunctional enzyme</keyword>
<dbReference type="Pfam" id="PF01996">
    <property type="entry name" value="F420_ligase"/>
    <property type="match status" value="1"/>
</dbReference>
<evidence type="ECO:0000259" key="12">
    <source>
        <dbReference type="Pfam" id="PF01996"/>
    </source>
</evidence>
<name>A0A2U1FS72_9PSEU</name>
<keyword evidence="1 13" id="KW-0436">Ligase</keyword>
<feature type="domain" description="Nitroreductase" evidence="11">
    <location>
        <begin position="285"/>
        <end position="457"/>
    </location>
</feature>
<organism evidence="13 14">
    <name type="scientific">Actinomycetospora cinnamomea</name>
    <dbReference type="NCBI Taxonomy" id="663609"/>
    <lineage>
        <taxon>Bacteria</taxon>
        <taxon>Bacillati</taxon>
        <taxon>Actinomycetota</taxon>
        <taxon>Actinomycetes</taxon>
        <taxon>Pseudonocardiales</taxon>
        <taxon>Pseudonocardiaceae</taxon>
        <taxon>Actinomycetospora</taxon>
    </lineage>
</organism>
<dbReference type="NCBIfam" id="NF009810">
    <property type="entry name" value="PRK13294.1"/>
    <property type="match status" value="1"/>
</dbReference>
<sequence>MSDGPADAARGAPAASHAVRASLAPPHPDHAAGGLTLWGVTGLPEFRPGDDLAAALAAALDGTIADGDVVVVTSKVLSKIEGRLVRVPADPEDRDAARRALVDRETVRLLATKGRTKIVANRLGIVQAAAGIDASNVAGDEVALLPEDPDASAAALRTALRARLGVDVAVVVTDTMGRTWRTGQTDAAIGAAGLEVVHAYAGAVDAQGNELVVTEVAVADEVAAAADLVKGKLGGVPVAVVRGLPATLRSETARGADLVRPVEEDLFRLGTAEALAQGRRDAVPARRSIREFADTPVDPDALRRAGAAALTAPAPHHTRPVRFVRLVSAEVRTRLLDAMADAWRADLRGDGLSEEAVARRVARGDLLRTAPEVVLPFLVASPAAGAHAYPDARRTAAEHTMFTVAGGAAVQGLLVALAAEGLGSCWVSSTIFAPDVVRAVLALPTDWEPLGAVAVGHPTTAPPPRGELTVDDRWVEIP</sequence>
<keyword evidence="7" id="KW-0342">GTP-binding</keyword>
<dbReference type="HAMAP" id="MF_01259">
    <property type="entry name" value="F420_ligase_FbiB"/>
    <property type="match status" value="1"/>
</dbReference>
<dbReference type="InterPro" id="IPR008225">
    <property type="entry name" value="F420-0_g-glutamyl_ligase"/>
</dbReference>
<dbReference type="Proteomes" id="UP000245639">
    <property type="component" value="Unassembled WGS sequence"/>
</dbReference>
<evidence type="ECO:0000256" key="8">
    <source>
        <dbReference type="ARBA" id="ARBA00023211"/>
    </source>
</evidence>
<evidence type="ECO:0000256" key="7">
    <source>
        <dbReference type="ARBA" id="ARBA00023134"/>
    </source>
</evidence>
<dbReference type="InterPro" id="IPR000415">
    <property type="entry name" value="Nitroreductase-like"/>
</dbReference>
<dbReference type="SUPFAM" id="SSF55469">
    <property type="entry name" value="FMN-dependent nitroreductase-like"/>
    <property type="match status" value="1"/>
</dbReference>
<dbReference type="AlphaFoldDB" id="A0A2U1FS72"/>
<dbReference type="PANTHER" id="PTHR47917">
    <property type="match status" value="1"/>
</dbReference>
<dbReference type="InterPro" id="IPR023661">
    <property type="entry name" value="FbiB"/>
</dbReference>
<dbReference type="RefSeq" id="WP_116706666.1">
    <property type="nucleotide sequence ID" value="NZ_QEKW01000001.1"/>
</dbReference>
<dbReference type="NCBIfam" id="TIGR01916">
    <property type="entry name" value="F420_cofE"/>
    <property type="match status" value="1"/>
</dbReference>
<evidence type="ECO:0000256" key="1">
    <source>
        <dbReference type="ARBA" id="ARBA00022598"/>
    </source>
</evidence>
<dbReference type="SUPFAM" id="SSF144010">
    <property type="entry name" value="CofE-like"/>
    <property type="match status" value="1"/>
</dbReference>
<dbReference type="Gene3D" id="3.30.1330.100">
    <property type="entry name" value="CofE-like"/>
    <property type="match status" value="1"/>
</dbReference>
<comment type="caution">
    <text evidence="13">The sequence shown here is derived from an EMBL/GenBank/DDBJ whole genome shotgun (WGS) entry which is preliminary data.</text>
</comment>
<keyword evidence="5" id="KW-0630">Potassium</keyword>
<feature type="region of interest" description="Disordered" evidence="10">
    <location>
        <begin position="1"/>
        <end position="27"/>
    </location>
</feature>
<evidence type="ECO:0000259" key="11">
    <source>
        <dbReference type="Pfam" id="PF00881"/>
    </source>
</evidence>
<evidence type="ECO:0000313" key="14">
    <source>
        <dbReference type="Proteomes" id="UP000245639"/>
    </source>
</evidence>
<reference evidence="13 14" key="1">
    <citation type="submission" date="2018-04" db="EMBL/GenBank/DDBJ databases">
        <title>Genomic Encyclopedia of Type Strains, Phase IV (KMG-IV): sequencing the most valuable type-strain genomes for metagenomic binning, comparative biology and taxonomic classification.</title>
        <authorList>
            <person name="Goeker M."/>
        </authorList>
    </citation>
    <scope>NUCLEOTIDE SEQUENCE [LARGE SCALE GENOMIC DNA]</scope>
    <source>
        <strain evidence="13 14">DSM 45771</strain>
    </source>
</reference>
<dbReference type="Pfam" id="PF00881">
    <property type="entry name" value="Nitroreductase"/>
    <property type="match status" value="1"/>
</dbReference>
<gene>
    <name evidence="13" type="ORF">C8D89_101778</name>
</gene>
<keyword evidence="2" id="KW-0479">Metal-binding</keyword>
<feature type="compositionally biased region" description="Low complexity" evidence="10">
    <location>
        <begin position="1"/>
        <end position="24"/>
    </location>
</feature>
<dbReference type="InterPro" id="IPR019943">
    <property type="entry name" value="F420_FbiB_C"/>
</dbReference>
<evidence type="ECO:0000313" key="13">
    <source>
        <dbReference type="EMBL" id="PVZ14910.1"/>
    </source>
</evidence>
<evidence type="ECO:0000256" key="2">
    <source>
        <dbReference type="ARBA" id="ARBA00022723"/>
    </source>
</evidence>
<dbReference type="InterPro" id="IPR002847">
    <property type="entry name" value="F420-0_gamma-glut_ligase-dom"/>
</dbReference>
<keyword evidence="4" id="KW-0460">Magnesium</keyword>
<evidence type="ECO:0000256" key="9">
    <source>
        <dbReference type="ARBA" id="ARBA00023268"/>
    </source>
</evidence>
<keyword evidence="6" id="KW-0560">Oxidoreductase</keyword>
<evidence type="ECO:0000256" key="4">
    <source>
        <dbReference type="ARBA" id="ARBA00022842"/>
    </source>
</evidence>
<dbReference type="PANTHER" id="PTHR47917:SF1">
    <property type="entry name" value="COENZYME F420:L-GLUTAMATE LIGASE"/>
    <property type="match status" value="1"/>
</dbReference>
<dbReference type="NCBIfam" id="TIGR03553">
    <property type="entry name" value="F420_FbiB_CTERM"/>
    <property type="match status" value="1"/>
</dbReference>
<evidence type="ECO:0000256" key="3">
    <source>
        <dbReference type="ARBA" id="ARBA00022741"/>
    </source>
</evidence>
<protein>
    <submittedName>
        <fullName evidence="13">Coenzyme F420-0:L-glutamate ligase/coenzyme F420-1:gamma-L-glutamate ligase</fullName>
    </submittedName>
</protein>